<dbReference type="SUPFAM" id="SSF54631">
    <property type="entry name" value="CBS-domain pair"/>
    <property type="match status" value="1"/>
</dbReference>
<organism evidence="2 3">
    <name type="scientific">Streptomyces ureilyticus</name>
    <dbReference type="NCBI Taxonomy" id="1775131"/>
    <lineage>
        <taxon>Bacteria</taxon>
        <taxon>Bacillati</taxon>
        <taxon>Actinomycetota</taxon>
        <taxon>Actinomycetes</taxon>
        <taxon>Kitasatosporales</taxon>
        <taxon>Streptomycetaceae</taxon>
        <taxon>Streptomyces</taxon>
    </lineage>
</organism>
<proteinExistence type="predicted"/>
<dbReference type="Pfam" id="PF00571">
    <property type="entry name" value="CBS"/>
    <property type="match status" value="1"/>
</dbReference>
<dbReference type="Gene3D" id="3.10.580.10">
    <property type="entry name" value="CBS-domain"/>
    <property type="match status" value="1"/>
</dbReference>
<evidence type="ECO:0000313" key="2">
    <source>
        <dbReference type="EMBL" id="NGO42888.1"/>
    </source>
</evidence>
<dbReference type="EMBL" id="JAAKZX010000029">
    <property type="protein sequence ID" value="NGO42888.1"/>
    <property type="molecule type" value="Genomic_DNA"/>
</dbReference>
<reference evidence="2 3" key="1">
    <citation type="submission" date="2020-02" db="EMBL/GenBank/DDBJ databases">
        <title>Whole-genome analyses of novel actinobacteria.</title>
        <authorList>
            <person name="Sahin N."/>
            <person name="Tokatli A."/>
        </authorList>
    </citation>
    <scope>NUCLEOTIDE SEQUENCE [LARGE SCALE GENOMIC DNA]</scope>
    <source>
        <strain evidence="2 3">YC419</strain>
    </source>
</reference>
<dbReference type="RefSeq" id="WP_165339506.1">
    <property type="nucleotide sequence ID" value="NZ_JAAKZX010000029.1"/>
</dbReference>
<feature type="domain" description="CBS" evidence="1">
    <location>
        <begin position="99"/>
        <end position="148"/>
    </location>
</feature>
<evidence type="ECO:0000313" key="3">
    <source>
        <dbReference type="Proteomes" id="UP001518140"/>
    </source>
</evidence>
<dbReference type="CDD" id="cd17788">
    <property type="entry name" value="CBS_pair_bac"/>
    <property type="match status" value="1"/>
</dbReference>
<keyword evidence="3" id="KW-1185">Reference proteome</keyword>
<dbReference type="InterPro" id="IPR000644">
    <property type="entry name" value="CBS_dom"/>
</dbReference>
<protein>
    <submittedName>
        <fullName evidence="2">CBS domain-containing protein</fullName>
    </submittedName>
</protein>
<name>A0ABX0DM76_9ACTN</name>
<accession>A0ABX0DM76</accession>
<dbReference type="InterPro" id="IPR046342">
    <property type="entry name" value="CBS_dom_sf"/>
</dbReference>
<gene>
    <name evidence="2" type="ORF">G6048_12155</name>
</gene>
<dbReference type="Proteomes" id="UP001518140">
    <property type="component" value="Unassembled WGS sequence"/>
</dbReference>
<sequence>MRAYDLADPYPSVSTDDDAVATARLFVERRLPALLVVDADQRPYAVVPGSQLLRVALPDFALEEPALAVSLREADIESLPEKLRGLTVAQWIPRHGAVPAVVGPDAGAAEIAVLMARTHTPLVAVVEADGERTRTVGAITAARLMDYFLTQG</sequence>
<comment type="caution">
    <text evidence="2">The sequence shown here is derived from an EMBL/GenBank/DDBJ whole genome shotgun (WGS) entry which is preliminary data.</text>
</comment>
<evidence type="ECO:0000259" key="1">
    <source>
        <dbReference type="Pfam" id="PF00571"/>
    </source>
</evidence>